<dbReference type="EMBL" id="MG029509">
    <property type="protein sequence ID" value="AUM57689.1"/>
    <property type="molecule type" value="Genomic_DNA"/>
</dbReference>
<keyword evidence="2" id="KW-1185">Reference proteome</keyword>
<reference evidence="2" key="1">
    <citation type="submission" date="2017-10" db="EMBL/GenBank/DDBJ databases">
        <title>Characterization of PVL bacteriophage from community-associated Staphylococcus aureus in Western Australia.</title>
        <authorList>
            <person name="O'Brien F.G."/>
            <person name="Baines S.L."/>
            <person name="Howden B.P."/>
            <person name="Coombs G.W."/>
        </authorList>
    </citation>
    <scope>NUCLEOTIDE SEQUENCE [LARGE SCALE GENOMIC DNA]</scope>
</reference>
<accession>A0A2I6PD98</accession>
<dbReference type="RefSeq" id="YP_010083637.1">
    <property type="nucleotide sequence ID" value="NC_055046.1"/>
</dbReference>
<protein>
    <submittedName>
        <fullName evidence="1">Uncharacterized protein</fullName>
    </submittedName>
</protein>
<dbReference type="Proteomes" id="UP000240847">
    <property type="component" value="Segment"/>
</dbReference>
<dbReference type="GeneID" id="65072670"/>
<dbReference type="KEGG" id="vg:65072670"/>
<proteinExistence type="predicted"/>
<evidence type="ECO:0000313" key="2">
    <source>
        <dbReference type="Proteomes" id="UP000240847"/>
    </source>
</evidence>
<name>A0A2I6PD98_9CAUD</name>
<sequence>MNSILAEAIATILSPTKVYEPLVNKELLIFSFDISTVPR</sequence>
<organism evidence="1 2">
    <name type="scientific">Staphylococcus phage phiSa2wa_st5</name>
    <dbReference type="NCBI Taxonomy" id="2060951"/>
    <lineage>
        <taxon>Viruses</taxon>
        <taxon>Duplodnaviria</taxon>
        <taxon>Heunggongvirae</taxon>
        <taxon>Uroviricota</taxon>
        <taxon>Caudoviricetes</taxon>
        <taxon>Triavirus</taxon>
        <taxon>Triavirus st5</taxon>
    </lineage>
</organism>
<evidence type="ECO:0000313" key="1">
    <source>
        <dbReference type="EMBL" id="AUM57689.1"/>
    </source>
</evidence>